<proteinExistence type="predicted"/>
<name>A0A8T0N746_PANVG</name>
<evidence type="ECO:0000256" key="1">
    <source>
        <dbReference type="SAM" id="MobiDB-lite"/>
    </source>
</evidence>
<accession>A0A8T0N746</accession>
<gene>
    <name evidence="2" type="ORF">PVAP13_9NG810000</name>
</gene>
<comment type="caution">
    <text evidence="2">The sequence shown here is derived from an EMBL/GenBank/DDBJ whole genome shotgun (WGS) entry which is preliminary data.</text>
</comment>
<feature type="region of interest" description="Disordered" evidence="1">
    <location>
        <begin position="188"/>
        <end position="220"/>
    </location>
</feature>
<feature type="compositionally biased region" description="Basic residues" evidence="1">
    <location>
        <begin position="206"/>
        <end position="215"/>
    </location>
</feature>
<evidence type="ECO:0000313" key="3">
    <source>
        <dbReference type="Proteomes" id="UP000823388"/>
    </source>
</evidence>
<reference evidence="2" key="1">
    <citation type="submission" date="2020-05" db="EMBL/GenBank/DDBJ databases">
        <title>WGS assembly of Panicum virgatum.</title>
        <authorList>
            <person name="Lovell J.T."/>
            <person name="Jenkins J."/>
            <person name="Shu S."/>
            <person name="Juenger T.E."/>
            <person name="Schmutz J."/>
        </authorList>
    </citation>
    <scope>NUCLEOTIDE SEQUENCE</scope>
    <source>
        <strain evidence="2">AP13</strain>
    </source>
</reference>
<evidence type="ECO:0000313" key="2">
    <source>
        <dbReference type="EMBL" id="KAG2544112.1"/>
    </source>
</evidence>
<protein>
    <submittedName>
        <fullName evidence="2">Uncharacterized protein</fullName>
    </submittedName>
</protein>
<dbReference type="Proteomes" id="UP000823388">
    <property type="component" value="Chromosome 9N"/>
</dbReference>
<organism evidence="2 3">
    <name type="scientific">Panicum virgatum</name>
    <name type="common">Blackwell switchgrass</name>
    <dbReference type="NCBI Taxonomy" id="38727"/>
    <lineage>
        <taxon>Eukaryota</taxon>
        <taxon>Viridiplantae</taxon>
        <taxon>Streptophyta</taxon>
        <taxon>Embryophyta</taxon>
        <taxon>Tracheophyta</taxon>
        <taxon>Spermatophyta</taxon>
        <taxon>Magnoliopsida</taxon>
        <taxon>Liliopsida</taxon>
        <taxon>Poales</taxon>
        <taxon>Poaceae</taxon>
        <taxon>PACMAD clade</taxon>
        <taxon>Panicoideae</taxon>
        <taxon>Panicodae</taxon>
        <taxon>Paniceae</taxon>
        <taxon>Panicinae</taxon>
        <taxon>Panicum</taxon>
        <taxon>Panicum sect. Hiantes</taxon>
    </lineage>
</organism>
<keyword evidence="3" id="KW-1185">Reference proteome</keyword>
<dbReference type="EMBL" id="CM029054">
    <property type="protein sequence ID" value="KAG2544112.1"/>
    <property type="molecule type" value="Genomic_DNA"/>
</dbReference>
<sequence length="270" mass="30663">MPREHPELIVLLRRQHALELLGDGKREAARQYYYDKSIFAPTRLVHRTRHLDALLSGLRDSIIAAADSDGGDLLLLVLQLQCNLPEQSTANICSFNFQGPACGETHDVTCRDVRDYLRVYFPELGRDEDDESTMARSRGVLSAAVGDGDDKYLQYRCLVCHETMAFRNVPDKRLVEHLHHHCPAVTPAVRSRLPRPNRPPSEAAAHKRTRRRQHLGVHDSANVRVGKEERNLIQLMTMRGYGNLLLMICLSPIARLVYCSPVMVHCMRLV</sequence>
<dbReference type="AlphaFoldDB" id="A0A8T0N746"/>